<dbReference type="AlphaFoldDB" id="A0AA40I688"/>
<sequence length="233" mass="25189">MEKQKSLFLYFSMGKLPGPDFLTASVLTGDLGVQLQDQQVCANVCVLPEDQQDGASVCPANMGQSPGPGPVLGWEALGSAQLLQVLFLQPELLAHIKKPWQGTEKEVWLGVGAWPWAVAFGSAAPNIPAKDRRSRPPVGFLRSVQAPRWCPRPGKPLPEAFPALGSATPQRPCNGFLVGVVGGHGLGVAKSQWPSQAKMLVTWSLRTRGYKTQAPTVLVLIAYIYTRNHMANR</sequence>
<dbReference type="Proteomes" id="UP001177744">
    <property type="component" value="Unassembled WGS sequence"/>
</dbReference>
<protein>
    <submittedName>
        <fullName evidence="1">Uncharacterized protein</fullName>
    </submittedName>
</protein>
<gene>
    <name evidence="1" type="ORF">QTO34_016020</name>
</gene>
<organism evidence="1 2">
    <name type="scientific">Cnephaeus nilssonii</name>
    <name type="common">Northern bat</name>
    <name type="synonym">Eptesicus nilssonii</name>
    <dbReference type="NCBI Taxonomy" id="3371016"/>
    <lineage>
        <taxon>Eukaryota</taxon>
        <taxon>Metazoa</taxon>
        <taxon>Chordata</taxon>
        <taxon>Craniata</taxon>
        <taxon>Vertebrata</taxon>
        <taxon>Euteleostomi</taxon>
        <taxon>Mammalia</taxon>
        <taxon>Eutheria</taxon>
        <taxon>Laurasiatheria</taxon>
        <taxon>Chiroptera</taxon>
        <taxon>Yangochiroptera</taxon>
        <taxon>Vespertilionidae</taxon>
        <taxon>Cnephaeus</taxon>
    </lineage>
</organism>
<keyword evidence="2" id="KW-1185">Reference proteome</keyword>
<evidence type="ECO:0000313" key="2">
    <source>
        <dbReference type="Proteomes" id="UP001177744"/>
    </source>
</evidence>
<comment type="caution">
    <text evidence="1">The sequence shown here is derived from an EMBL/GenBank/DDBJ whole genome shotgun (WGS) entry which is preliminary data.</text>
</comment>
<accession>A0AA40I688</accession>
<name>A0AA40I688_CNENI</name>
<reference evidence="1" key="1">
    <citation type="submission" date="2023-06" db="EMBL/GenBank/DDBJ databases">
        <title>Reference genome for the Northern bat (Eptesicus nilssonii), a most northern bat species.</title>
        <authorList>
            <person name="Laine V.N."/>
            <person name="Pulliainen A.T."/>
            <person name="Lilley T.M."/>
        </authorList>
    </citation>
    <scope>NUCLEOTIDE SEQUENCE</scope>
    <source>
        <strain evidence="1">BLF_Eptnil</strain>
        <tissue evidence="1">Kidney</tissue>
    </source>
</reference>
<evidence type="ECO:0000313" key="1">
    <source>
        <dbReference type="EMBL" id="KAK1343242.1"/>
    </source>
</evidence>
<proteinExistence type="predicted"/>
<dbReference type="EMBL" id="JAULJE010000005">
    <property type="protein sequence ID" value="KAK1343242.1"/>
    <property type="molecule type" value="Genomic_DNA"/>
</dbReference>